<proteinExistence type="predicted"/>
<evidence type="ECO:0000313" key="3">
    <source>
        <dbReference type="Proteomes" id="UP001168877"/>
    </source>
</evidence>
<dbReference type="EMBL" id="JAUESC010000378">
    <property type="protein sequence ID" value="KAK0593580.1"/>
    <property type="molecule type" value="Genomic_DNA"/>
</dbReference>
<dbReference type="SUPFAM" id="SSF56672">
    <property type="entry name" value="DNA/RNA polymerases"/>
    <property type="match status" value="1"/>
</dbReference>
<protein>
    <recommendedName>
        <fullName evidence="1">Reverse transcriptase Ty1/copia-type domain-containing protein</fullName>
    </recommendedName>
</protein>
<dbReference type="InterPro" id="IPR043502">
    <property type="entry name" value="DNA/RNA_pol_sf"/>
</dbReference>
<gene>
    <name evidence="2" type="ORF">LWI29_037971</name>
</gene>
<keyword evidence="3" id="KW-1185">Reference proteome</keyword>
<reference evidence="2" key="1">
    <citation type="journal article" date="2022" name="Plant J.">
        <title>Strategies of tolerance reflected in two North American maple genomes.</title>
        <authorList>
            <person name="McEvoy S.L."/>
            <person name="Sezen U.U."/>
            <person name="Trouern-Trend A."/>
            <person name="McMahon S.M."/>
            <person name="Schaberg P.G."/>
            <person name="Yang J."/>
            <person name="Wegrzyn J.L."/>
            <person name="Swenson N.G."/>
        </authorList>
    </citation>
    <scope>NUCLEOTIDE SEQUENCE</scope>
    <source>
        <strain evidence="2">NS2018</strain>
    </source>
</reference>
<sequence>MALIAYFDLELHQMDVKIAFLNGDIDETIYMVQLENFESGDPKNMVCKLTKSIYGFKQASRQWYHKFYQVIISFGFEINAVDNCVYHKFSGSKHIFLVLYVDDILLATNDIGMLHETKRFLSKNFKMKDLGDAFFVLGIQIQ</sequence>
<accession>A0AA39SPU9</accession>
<evidence type="ECO:0000313" key="2">
    <source>
        <dbReference type="EMBL" id="KAK0593580.1"/>
    </source>
</evidence>
<comment type="caution">
    <text evidence="2">The sequence shown here is derived from an EMBL/GenBank/DDBJ whole genome shotgun (WGS) entry which is preliminary data.</text>
</comment>
<evidence type="ECO:0000259" key="1">
    <source>
        <dbReference type="Pfam" id="PF07727"/>
    </source>
</evidence>
<dbReference type="Pfam" id="PF07727">
    <property type="entry name" value="RVT_2"/>
    <property type="match status" value="1"/>
</dbReference>
<reference evidence="2" key="2">
    <citation type="submission" date="2023-06" db="EMBL/GenBank/DDBJ databases">
        <authorList>
            <person name="Swenson N.G."/>
            <person name="Wegrzyn J.L."/>
            <person name="Mcevoy S.L."/>
        </authorList>
    </citation>
    <scope>NUCLEOTIDE SEQUENCE</scope>
    <source>
        <strain evidence="2">NS2018</strain>
        <tissue evidence="2">Leaf</tissue>
    </source>
</reference>
<dbReference type="AlphaFoldDB" id="A0AA39SPU9"/>
<feature type="domain" description="Reverse transcriptase Ty1/copia-type" evidence="1">
    <location>
        <begin position="2"/>
        <end position="141"/>
    </location>
</feature>
<organism evidence="2 3">
    <name type="scientific">Acer saccharum</name>
    <name type="common">Sugar maple</name>
    <dbReference type="NCBI Taxonomy" id="4024"/>
    <lineage>
        <taxon>Eukaryota</taxon>
        <taxon>Viridiplantae</taxon>
        <taxon>Streptophyta</taxon>
        <taxon>Embryophyta</taxon>
        <taxon>Tracheophyta</taxon>
        <taxon>Spermatophyta</taxon>
        <taxon>Magnoliopsida</taxon>
        <taxon>eudicotyledons</taxon>
        <taxon>Gunneridae</taxon>
        <taxon>Pentapetalae</taxon>
        <taxon>rosids</taxon>
        <taxon>malvids</taxon>
        <taxon>Sapindales</taxon>
        <taxon>Sapindaceae</taxon>
        <taxon>Hippocastanoideae</taxon>
        <taxon>Acereae</taxon>
        <taxon>Acer</taxon>
    </lineage>
</organism>
<name>A0AA39SPU9_ACESA</name>
<dbReference type="Proteomes" id="UP001168877">
    <property type="component" value="Unassembled WGS sequence"/>
</dbReference>
<dbReference type="InterPro" id="IPR013103">
    <property type="entry name" value="RVT_2"/>
</dbReference>